<dbReference type="Pfam" id="PF05137">
    <property type="entry name" value="PilN"/>
    <property type="match status" value="1"/>
</dbReference>
<dbReference type="InterPro" id="IPR007813">
    <property type="entry name" value="PilN"/>
</dbReference>
<dbReference type="OrthoDB" id="3292822at2"/>
<keyword evidence="1" id="KW-0472">Membrane</keyword>
<reference evidence="2 3" key="1">
    <citation type="submission" date="2018-03" db="EMBL/GenBank/DDBJ databases">
        <title>Genomic Encyclopedia of Archaeal and Bacterial Type Strains, Phase II (KMG-II): from individual species to whole genera.</title>
        <authorList>
            <person name="Goeker M."/>
        </authorList>
    </citation>
    <scope>NUCLEOTIDE SEQUENCE [LARGE SCALE GENOMIC DNA]</scope>
    <source>
        <strain evidence="2 3">DSM 43146</strain>
    </source>
</reference>
<keyword evidence="3" id="KW-1185">Reference proteome</keyword>
<gene>
    <name evidence="2" type="ORF">CLV67_101256</name>
</gene>
<proteinExistence type="predicted"/>
<organism evidence="2 3">
    <name type="scientific">Actinoplanes italicus</name>
    <dbReference type="NCBI Taxonomy" id="113567"/>
    <lineage>
        <taxon>Bacteria</taxon>
        <taxon>Bacillati</taxon>
        <taxon>Actinomycetota</taxon>
        <taxon>Actinomycetes</taxon>
        <taxon>Micromonosporales</taxon>
        <taxon>Micromonosporaceae</taxon>
        <taxon>Actinoplanes</taxon>
    </lineage>
</organism>
<dbReference type="RefSeq" id="WP_106315269.1">
    <property type="nucleotide sequence ID" value="NZ_BOMO01000024.1"/>
</dbReference>
<name>A0A2T0KP84_9ACTN</name>
<accession>A0A2T0KP84</accession>
<protein>
    <submittedName>
        <fullName evidence="2">Fimbrial assembly protein PilN</fullName>
    </submittedName>
</protein>
<keyword evidence="1" id="KW-1133">Transmembrane helix</keyword>
<evidence type="ECO:0000313" key="3">
    <source>
        <dbReference type="Proteomes" id="UP000239415"/>
    </source>
</evidence>
<evidence type="ECO:0000313" key="2">
    <source>
        <dbReference type="EMBL" id="PRX25539.1"/>
    </source>
</evidence>
<comment type="caution">
    <text evidence="2">The sequence shown here is derived from an EMBL/GenBank/DDBJ whole genome shotgun (WGS) entry which is preliminary data.</text>
</comment>
<feature type="transmembrane region" description="Helical" evidence="1">
    <location>
        <begin position="44"/>
        <end position="62"/>
    </location>
</feature>
<dbReference type="AlphaFoldDB" id="A0A2T0KP84"/>
<dbReference type="EMBL" id="PVMZ01000001">
    <property type="protein sequence ID" value="PRX25539.1"/>
    <property type="molecule type" value="Genomic_DNA"/>
</dbReference>
<dbReference type="Proteomes" id="UP000239415">
    <property type="component" value="Unassembled WGS sequence"/>
</dbReference>
<sequence length="231" mass="25097">MTTTALMPVDPSVSPQQAARVLTIRADLMPPEIRDGRRSRKVRSLIVFVVLLVVAGLGAWYWQATLAKQTADDEYEQMFQSLTTTRAAQKTDEFRTLVEYQDGGETLGKELSAVLAKDLSWTNLINLIGDTAYDEKVAVTEINGGLADIDSESAASTGTIGSLDIAGAALDKRRVADFVNKLGTLEHVTNPFVTSVTWEKDKKIYSFSITVTVTDKALCGRFTAKCPSGGK</sequence>
<evidence type="ECO:0000256" key="1">
    <source>
        <dbReference type="SAM" id="Phobius"/>
    </source>
</evidence>
<keyword evidence="1" id="KW-0812">Transmembrane</keyword>